<dbReference type="Proteomes" id="UP000319578">
    <property type="component" value="Unassembled WGS sequence"/>
</dbReference>
<dbReference type="RefSeq" id="WP_049737276.1">
    <property type="nucleotide sequence ID" value="NZ_BJON01000008.1"/>
</dbReference>
<reference evidence="2" key="2">
    <citation type="submission" date="2015-07" db="EMBL/GenBank/DDBJ databases">
        <title>MeaNS - Measles Nucleotide Surveillance Program.</title>
        <authorList>
            <person name="Tran T."/>
            <person name="Druce J."/>
        </authorList>
    </citation>
    <scope>NUCLEOTIDE SEQUENCE</scope>
    <source>
        <strain evidence="2">DSM 9887</strain>
    </source>
</reference>
<comment type="caution">
    <text evidence="2">The sequence shown here is derived from an EMBL/GenBank/DDBJ whole genome shotgun (WGS) entry which is preliminary data.</text>
</comment>
<keyword evidence="1" id="KW-0378">Hydrolase</keyword>
<gene>
    <name evidence="1" type="primary">paiB_1</name>
    <name evidence="2" type="ORF">ADS79_04765</name>
    <name evidence="1" type="ORF">BRE01_20570</name>
</gene>
<dbReference type="InterPro" id="IPR007396">
    <property type="entry name" value="TR_PAI2-type"/>
</dbReference>
<dbReference type="Gene3D" id="2.30.110.10">
    <property type="entry name" value="Electron Transport, Fmn-binding Protein, Chain A"/>
    <property type="match status" value="1"/>
</dbReference>
<dbReference type="PANTHER" id="PTHR35802:SF1">
    <property type="entry name" value="PROTEASE SYNTHASE AND SPORULATION PROTEIN PAI 2"/>
    <property type="match status" value="1"/>
</dbReference>
<dbReference type="PIRSF" id="PIRSF010372">
    <property type="entry name" value="PaiB"/>
    <property type="match status" value="1"/>
</dbReference>
<reference evidence="3" key="1">
    <citation type="submission" date="2015-07" db="EMBL/GenBank/DDBJ databases">
        <title>Genome sequencing project for genomic taxonomy and phylogenomics of Bacillus-like bacteria.</title>
        <authorList>
            <person name="Liu B."/>
            <person name="Wang J."/>
            <person name="Zhu Y."/>
            <person name="Liu G."/>
            <person name="Chen Q."/>
            <person name="Chen Z."/>
            <person name="Lan J."/>
            <person name="Che J."/>
            <person name="Ge C."/>
            <person name="Shi H."/>
            <person name="Pan Z."/>
            <person name="Liu X."/>
        </authorList>
    </citation>
    <scope>NUCLEOTIDE SEQUENCE [LARGE SCALE GENOMIC DNA]</scope>
    <source>
        <strain evidence="3">DSM 9887</strain>
    </source>
</reference>
<dbReference type="EMBL" id="LGIQ01000005">
    <property type="protein sequence ID" value="KNB73282.1"/>
    <property type="molecule type" value="Genomic_DNA"/>
</dbReference>
<evidence type="ECO:0000313" key="4">
    <source>
        <dbReference type="Proteomes" id="UP000319578"/>
    </source>
</evidence>
<dbReference type="SUPFAM" id="SSF50475">
    <property type="entry name" value="FMN-binding split barrel"/>
    <property type="match status" value="1"/>
</dbReference>
<sequence>MYVPSYYAVTDREEIIAFMKNHPFGLIISSDGAEPVATHIPLEVESRGEDLYLTGHIARVNRQSALLEQEASSVLAVFHGPHTYISSSWYARPDAPTWNYTAVHAYGKLQTITSAQRVEQMIRDLLLKYEGGQEQPVEWDMVPAKMMQAMLKEITCFEIKVERLDAIYKLSQNRTDSDLEAVVTKLDELGWQDREVAEQMRAIRSTKTNRLFTKTSQ</sequence>
<protein>
    <submittedName>
        <fullName evidence="1">Protease synthase and sporulation protein PAI 2</fullName>
    </submittedName>
</protein>
<evidence type="ECO:0000313" key="2">
    <source>
        <dbReference type="EMBL" id="KNB73282.1"/>
    </source>
</evidence>
<reference evidence="1 4" key="3">
    <citation type="submission" date="2019-06" db="EMBL/GenBank/DDBJ databases">
        <title>Whole genome shotgun sequence of Brevibacillus reuszeri NBRC 15719.</title>
        <authorList>
            <person name="Hosoyama A."/>
            <person name="Uohara A."/>
            <person name="Ohji S."/>
            <person name="Ichikawa N."/>
        </authorList>
    </citation>
    <scope>NUCLEOTIDE SEQUENCE [LARGE SCALE GENOMIC DNA]</scope>
    <source>
        <strain evidence="1 4">NBRC 15719</strain>
    </source>
</reference>
<proteinExistence type="predicted"/>
<name>A0A0K9YXA3_9BACL</name>
<evidence type="ECO:0000313" key="1">
    <source>
        <dbReference type="EMBL" id="GED68355.1"/>
    </source>
</evidence>
<dbReference type="STRING" id="54915.ADS79_04765"/>
<dbReference type="EMBL" id="BJON01000008">
    <property type="protein sequence ID" value="GED68355.1"/>
    <property type="molecule type" value="Genomic_DNA"/>
</dbReference>
<dbReference type="AlphaFoldDB" id="A0A0K9YXA3"/>
<organism evidence="2 3">
    <name type="scientific">Brevibacillus reuszeri</name>
    <dbReference type="NCBI Taxonomy" id="54915"/>
    <lineage>
        <taxon>Bacteria</taxon>
        <taxon>Bacillati</taxon>
        <taxon>Bacillota</taxon>
        <taxon>Bacilli</taxon>
        <taxon>Bacillales</taxon>
        <taxon>Paenibacillaceae</taxon>
        <taxon>Brevibacillus</taxon>
    </lineage>
</organism>
<dbReference type="PATRIC" id="fig|54915.3.peg.6347"/>
<dbReference type="Proteomes" id="UP000036834">
    <property type="component" value="Unassembled WGS sequence"/>
</dbReference>
<dbReference type="GO" id="GO:0008233">
    <property type="term" value="F:peptidase activity"/>
    <property type="evidence" value="ECO:0007669"/>
    <property type="project" value="UniProtKB-KW"/>
</dbReference>
<dbReference type="InterPro" id="IPR012349">
    <property type="entry name" value="Split_barrel_FMN-bd"/>
</dbReference>
<accession>A0A0K9YXA3</accession>
<keyword evidence="4" id="KW-1185">Reference proteome</keyword>
<dbReference type="PANTHER" id="PTHR35802">
    <property type="entry name" value="PROTEASE SYNTHASE AND SPORULATION PROTEIN PAI 2"/>
    <property type="match status" value="1"/>
</dbReference>
<keyword evidence="1" id="KW-0645">Protease</keyword>
<dbReference type="OrthoDB" id="9794948at2"/>
<dbReference type="GO" id="GO:0006508">
    <property type="term" value="P:proteolysis"/>
    <property type="evidence" value="ECO:0007669"/>
    <property type="project" value="UniProtKB-KW"/>
</dbReference>
<dbReference type="Pfam" id="PF04299">
    <property type="entry name" value="FMN_bind_2"/>
    <property type="match status" value="1"/>
</dbReference>
<evidence type="ECO:0000313" key="3">
    <source>
        <dbReference type="Proteomes" id="UP000036834"/>
    </source>
</evidence>